<feature type="coiled-coil region" evidence="1">
    <location>
        <begin position="401"/>
        <end position="458"/>
    </location>
</feature>
<dbReference type="Proteomes" id="UP000515203">
    <property type="component" value="Unplaced"/>
</dbReference>
<dbReference type="FunCoup" id="A0A6P6F5H9">
    <property type="interactions" value="1"/>
</dbReference>
<dbReference type="GeneID" id="101582629"/>
<feature type="region of interest" description="Disordered" evidence="2">
    <location>
        <begin position="195"/>
        <end position="224"/>
    </location>
</feature>
<dbReference type="InParanoid" id="A0A6P6F5H9"/>
<proteinExistence type="predicted"/>
<evidence type="ECO:0000256" key="2">
    <source>
        <dbReference type="SAM" id="MobiDB-lite"/>
    </source>
</evidence>
<feature type="region of interest" description="Disordered" evidence="2">
    <location>
        <begin position="256"/>
        <end position="277"/>
    </location>
</feature>
<evidence type="ECO:0000256" key="1">
    <source>
        <dbReference type="SAM" id="Coils"/>
    </source>
</evidence>
<feature type="compositionally biased region" description="Basic and acidic residues" evidence="2">
    <location>
        <begin position="611"/>
        <end position="624"/>
    </location>
</feature>
<protein>
    <submittedName>
        <fullName evidence="4">Cilia- and flagella-associated protein 99 isoform X1</fullName>
    </submittedName>
</protein>
<keyword evidence="1" id="KW-0175">Coiled coil</keyword>
<name>A0A6P6F5H9_OCTDE</name>
<dbReference type="CTD" id="402160"/>
<keyword evidence="4" id="KW-0969">Cilium</keyword>
<dbReference type="OrthoDB" id="10262255at2759"/>
<feature type="region of interest" description="Disordered" evidence="2">
    <location>
        <begin position="585"/>
        <end position="703"/>
    </location>
</feature>
<dbReference type="PANTHER" id="PTHR34649:SF1">
    <property type="entry name" value="CILIA- AND FLAGELLA-ASSOCIATED PROTEIN 99"/>
    <property type="match status" value="1"/>
</dbReference>
<accession>A0A6P6F5H9</accession>
<keyword evidence="3" id="KW-1185">Reference proteome</keyword>
<keyword evidence="4" id="KW-0966">Cell projection</keyword>
<dbReference type="InterPro" id="IPR039341">
    <property type="entry name" value="CFAP99"/>
</dbReference>
<keyword evidence="4" id="KW-0282">Flagellum</keyword>
<reference evidence="4" key="1">
    <citation type="submission" date="2025-08" db="UniProtKB">
        <authorList>
            <consortium name="RefSeq"/>
        </authorList>
    </citation>
    <scope>IDENTIFICATION</scope>
</reference>
<feature type="region of interest" description="Disordered" evidence="2">
    <location>
        <begin position="717"/>
        <end position="759"/>
    </location>
</feature>
<evidence type="ECO:0000313" key="3">
    <source>
        <dbReference type="Proteomes" id="UP000515203"/>
    </source>
</evidence>
<dbReference type="PANTHER" id="PTHR34649">
    <property type="entry name" value="CILIA- AND FLAGELLA-ASSOCIATED PROTEIN 99"/>
    <property type="match status" value="1"/>
</dbReference>
<feature type="compositionally biased region" description="Basic residues" evidence="2">
    <location>
        <begin position="629"/>
        <end position="648"/>
    </location>
</feature>
<dbReference type="RefSeq" id="XP_023579907.1">
    <property type="nucleotide sequence ID" value="XM_023724139.1"/>
</dbReference>
<gene>
    <name evidence="4" type="primary">Cfap99</name>
</gene>
<organism evidence="3 4">
    <name type="scientific">Octodon degus</name>
    <name type="common">Degu</name>
    <name type="synonym">Sciurus degus</name>
    <dbReference type="NCBI Taxonomy" id="10160"/>
    <lineage>
        <taxon>Eukaryota</taxon>
        <taxon>Metazoa</taxon>
        <taxon>Chordata</taxon>
        <taxon>Craniata</taxon>
        <taxon>Vertebrata</taxon>
        <taxon>Euteleostomi</taxon>
        <taxon>Mammalia</taxon>
        <taxon>Eutheria</taxon>
        <taxon>Euarchontoglires</taxon>
        <taxon>Glires</taxon>
        <taxon>Rodentia</taxon>
        <taxon>Hystricomorpha</taxon>
        <taxon>Octodontidae</taxon>
        <taxon>Octodon</taxon>
    </lineage>
</organism>
<evidence type="ECO:0000313" key="4">
    <source>
        <dbReference type="RefSeq" id="XP_023579907.1"/>
    </source>
</evidence>
<sequence>MTYYGRCIEIVTEQLDKFKPEKDNPELFLEAASTSLKVLSPQKQAFVLELLSGCLHYRKLLAIVVDAFYVRDGQLCLWADYSLFQVLCYLATFQLDELGFQLFCSIVKALPVGKTCKFLRFFFNPLNLCSWIKDEWSLIYVAAHVQENWIEPLLRWQPEVQGLLDQLEGASAHQASLTKAKAKVTEPREFNLTAPRPRAIPVPDPVPTVAKPRPVPQSTYQEPKEQQQLQLVKRFNRLKAEELLLLANREELRCAMPRPHGGPPAQAPKKQQRPRSALPHIRKAPKLTFYRPDHVPVKLNTAAILREGALYRRQVEKELQRVDKLMDGHGDFSEFLEWQERMRAKDRAAQLAESECRRLQGKLSHEEAGLARQRVVRENKQKADRKKEQTAELMLQCAEQRLQEDRAMKELVEQVAEAQKNVQVAQMKLVKSRRQTVQAMIEESRELLLRRLKAAEEEQRQRCELISQLRALETQPSRKGKLVDLTQIHGYGLEGEMSVVELRERLTLLKETRKREEAERRDQIIQDKRTKSEELRNTLEQISLCRMAVGRTAALRWERKKAGAAAPATDERVLELRRKIAARAAERLGHTAPPYVPAPRTARPQPRVSRRPREQRPREQERVAGLRARPAHNNRRPPTRRRSWRRSTGKSWRGAASTRCGGTRGPRAAWRPPKFPAGLPGKRPDAGAQSARSTPSAPLLPGSTLHWRLESPRAELGELGRCGPDPNPPRCPRPLWMWNRDPHPNPSRTPAWGTPSRAA</sequence>
<dbReference type="AlphaFoldDB" id="A0A6P6F5H9"/>